<evidence type="ECO:0000313" key="15">
    <source>
        <dbReference type="EMBL" id="UWZ85076.1"/>
    </source>
</evidence>
<gene>
    <name evidence="15" type="ORF">MOP44_03825</name>
</gene>
<keyword evidence="7 12" id="KW-0479">Metal-binding</keyword>
<keyword evidence="4" id="KW-1003">Cell membrane</keyword>
<dbReference type="SUPFAM" id="SSF46626">
    <property type="entry name" value="Cytochrome c"/>
    <property type="match status" value="1"/>
</dbReference>
<keyword evidence="6 13" id="KW-0812">Transmembrane</keyword>
<dbReference type="Pfam" id="PF01654">
    <property type="entry name" value="Cyt_bd_oxida_I"/>
    <property type="match status" value="1"/>
</dbReference>
<keyword evidence="5 12" id="KW-0349">Heme</keyword>
<evidence type="ECO:0000256" key="13">
    <source>
        <dbReference type="SAM" id="Phobius"/>
    </source>
</evidence>
<accession>A0A9J7BQC1</accession>
<feature type="transmembrane region" description="Helical" evidence="13">
    <location>
        <begin position="279"/>
        <end position="298"/>
    </location>
</feature>
<feature type="transmembrane region" description="Helical" evidence="13">
    <location>
        <begin position="189"/>
        <end position="210"/>
    </location>
</feature>
<comment type="similarity">
    <text evidence="2">Belongs to the cytochrome ubiquinol oxidase subunit 1 family.</text>
</comment>
<evidence type="ECO:0000313" key="16">
    <source>
        <dbReference type="Proteomes" id="UP001059380"/>
    </source>
</evidence>
<feature type="transmembrane region" description="Helical" evidence="13">
    <location>
        <begin position="139"/>
        <end position="161"/>
    </location>
</feature>
<name>A0A9J7BQC1_9BACT</name>
<keyword evidence="16" id="KW-1185">Reference proteome</keyword>
<evidence type="ECO:0000256" key="4">
    <source>
        <dbReference type="ARBA" id="ARBA00022475"/>
    </source>
</evidence>
<dbReference type="InterPro" id="IPR009056">
    <property type="entry name" value="Cyt_c-like_dom"/>
</dbReference>
<evidence type="ECO:0000256" key="6">
    <source>
        <dbReference type="ARBA" id="ARBA00022692"/>
    </source>
</evidence>
<feature type="transmembrane region" description="Helical" evidence="13">
    <location>
        <begin position="305"/>
        <end position="324"/>
    </location>
</feature>
<feature type="transmembrane region" description="Helical" evidence="13">
    <location>
        <begin position="15"/>
        <end position="38"/>
    </location>
</feature>
<dbReference type="RefSeq" id="WP_260794590.1">
    <property type="nucleotide sequence ID" value="NZ_CP093313.1"/>
</dbReference>
<dbReference type="AlphaFoldDB" id="A0A9J7BQC1"/>
<keyword evidence="10 12" id="KW-0408">Iron</keyword>
<dbReference type="Proteomes" id="UP001059380">
    <property type="component" value="Chromosome"/>
</dbReference>
<dbReference type="GO" id="GO:0009055">
    <property type="term" value="F:electron transfer activity"/>
    <property type="evidence" value="ECO:0007669"/>
    <property type="project" value="InterPro"/>
</dbReference>
<evidence type="ECO:0000256" key="1">
    <source>
        <dbReference type="ARBA" id="ARBA00004651"/>
    </source>
</evidence>
<feature type="transmembrane region" description="Helical" evidence="13">
    <location>
        <begin position="67"/>
        <end position="87"/>
    </location>
</feature>
<evidence type="ECO:0000256" key="2">
    <source>
        <dbReference type="ARBA" id="ARBA00009819"/>
    </source>
</evidence>
<dbReference type="EMBL" id="CP093313">
    <property type="protein sequence ID" value="UWZ85076.1"/>
    <property type="molecule type" value="Genomic_DNA"/>
</dbReference>
<dbReference type="GO" id="GO:0020037">
    <property type="term" value="F:heme binding"/>
    <property type="evidence" value="ECO:0007669"/>
    <property type="project" value="InterPro"/>
</dbReference>
<dbReference type="GO" id="GO:0019646">
    <property type="term" value="P:aerobic electron transport chain"/>
    <property type="evidence" value="ECO:0007669"/>
    <property type="project" value="InterPro"/>
</dbReference>
<dbReference type="InterPro" id="IPR002585">
    <property type="entry name" value="Cyt-d_ubiquinol_oxidase_su_1"/>
</dbReference>
<evidence type="ECO:0000256" key="5">
    <source>
        <dbReference type="ARBA" id="ARBA00022617"/>
    </source>
</evidence>
<dbReference type="GO" id="GO:0016491">
    <property type="term" value="F:oxidoreductase activity"/>
    <property type="evidence" value="ECO:0007669"/>
    <property type="project" value="UniProtKB-KW"/>
</dbReference>
<keyword evidence="11 13" id="KW-0472">Membrane</keyword>
<dbReference type="Gene3D" id="1.10.760.10">
    <property type="entry name" value="Cytochrome c-like domain"/>
    <property type="match status" value="1"/>
</dbReference>
<dbReference type="PROSITE" id="PS51007">
    <property type="entry name" value="CYTC"/>
    <property type="match status" value="1"/>
</dbReference>
<dbReference type="InterPro" id="IPR036909">
    <property type="entry name" value="Cyt_c-like_dom_sf"/>
</dbReference>
<feature type="domain" description="Cytochrome c" evidence="14">
    <location>
        <begin position="376"/>
        <end position="469"/>
    </location>
</feature>
<keyword evidence="9 13" id="KW-1133">Transmembrane helix</keyword>
<evidence type="ECO:0000259" key="14">
    <source>
        <dbReference type="PROSITE" id="PS51007"/>
    </source>
</evidence>
<protein>
    <submittedName>
        <fullName evidence="15">Cytochrome ubiquinol oxidase subunit I</fullName>
        <ecNumber evidence="15">1.10.3.-</ecNumber>
    </submittedName>
</protein>
<dbReference type="KEGG" id="orp:MOP44_03825"/>
<feature type="transmembrane region" description="Helical" evidence="13">
    <location>
        <begin position="107"/>
        <end position="127"/>
    </location>
</feature>
<evidence type="ECO:0000256" key="7">
    <source>
        <dbReference type="ARBA" id="ARBA00022723"/>
    </source>
</evidence>
<dbReference type="Pfam" id="PF00034">
    <property type="entry name" value="Cytochrom_C"/>
    <property type="match status" value="1"/>
</dbReference>
<keyword evidence="15" id="KW-0560">Oxidoreductase</keyword>
<keyword evidence="8" id="KW-0249">Electron transport</keyword>
<dbReference type="GO" id="GO:0005886">
    <property type="term" value="C:plasma membrane"/>
    <property type="evidence" value="ECO:0007669"/>
    <property type="project" value="UniProtKB-SubCell"/>
</dbReference>
<feature type="transmembrane region" description="Helical" evidence="13">
    <location>
        <begin position="231"/>
        <end position="251"/>
    </location>
</feature>
<evidence type="ECO:0000256" key="10">
    <source>
        <dbReference type="ARBA" id="ARBA00023004"/>
    </source>
</evidence>
<sequence>MNYPFWDIPHLGSGWVIGLIAIYHVMISQFAVGGGLFLPIAERKAMQMADKETGKAWLAQLVRHSKFFLVLTGVFGTVSGVGIWFAIGLTHPEATSTLIHNFVFGWAIEWVFFMIELTTIAVYYYTWNRIDPKLHLTVGWVYSIASVCTLIIINGILTFMLTPGDTWIGIAGTGHEASKFWNAFFNPTYWPSLFLRTGVCTSLAGIWALITSSRIDGDKQPDLKTGMVKWSVKWLVPSFVATPFLLMWYLWMVPSSQRALLTLGIDTIAGGTFSTVTRIALIIIITSATIVRVAYYLAYRNPIDFNLAHALSILMLALMVTGAGEYAREMLRKPYVIGRWMYSNGTRVPSVARFNAQGYLANSMWTWNGDGGLPPSSYSRGEAIFRGECGSCHTMDGYRSMRTLMDGRDPAGIHNFIQMLHEYKPDSPYRRFMPPMTGTTQDVEDLANYINAHVNPSASRQQKPLLAER</sequence>
<dbReference type="GO" id="GO:0046872">
    <property type="term" value="F:metal ion binding"/>
    <property type="evidence" value="ECO:0007669"/>
    <property type="project" value="UniProtKB-KW"/>
</dbReference>
<reference evidence="15" key="1">
    <citation type="submission" date="2021-04" db="EMBL/GenBank/DDBJ databases">
        <title>Phylogenetic analysis of Acidobacteriaceae.</title>
        <authorList>
            <person name="Qiu L."/>
            <person name="Zhang Q."/>
        </authorList>
    </citation>
    <scope>NUCLEOTIDE SEQUENCE</scope>
    <source>
        <strain evidence="15">DSM 25168</strain>
    </source>
</reference>
<dbReference type="GO" id="GO:0070069">
    <property type="term" value="C:cytochrome complex"/>
    <property type="evidence" value="ECO:0007669"/>
    <property type="project" value="InterPro"/>
</dbReference>
<evidence type="ECO:0000256" key="8">
    <source>
        <dbReference type="ARBA" id="ARBA00022982"/>
    </source>
</evidence>
<organism evidence="15 16">
    <name type="scientific">Occallatibacter riparius</name>
    <dbReference type="NCBI Taxonomy" id="1002689"/>
    <lineage>
        <taxon>Bacteria</taxon>
        <taxon>Pseudomonadati</taxon>
        <taxon>Acidobacteriota</taxon>
        <taxon>Terriglobia</taxon>
        <taxon>Terriglobales</taxon>
        <taxon>Acidobacteriaceae</taxon>
        <taxon>Occallatibacter</taxon>
    </lineage>
</organism>
<evidence type="ECO:0000256" key="3">
    <source>
        <dbReference type="ARBA" id="ARBA00022448"/>
    </source>
</evidence>
<proteinExistence type="inferred from homology"/>
<evidence type="ECO:0000256" key="9">
    <source>
        <dbReference type="ARBA" id="ARBA00022989"/>
    </source>
</evidence>
<keyword evidence="3" id="KW-0813">Transport</keyword>
<evidence type="ECO:0000256" key="11">
    <source>
        <dbReference type="ARBA" id="ARBA00023136"/>
    </source>
</evidence>
<comment type="subcellular location">
    <subcellularLocation>
        <location evidence="1">Cell membrane</location>
        <topology evidence="1">Multi-pass membrane protein</topology>
    </subcellularLocation>
</comment>
<dbReference type="EC" id="1.10.3.-" evidence="15"/>
<evidence type="ECO:0000256" key="12">
    <source>
        <dbReference type="PROSITE-ProRule" id="PRU00433"/>
    </source>
</evidence>